<keyword evidence="8 9" id="KW-0472">Membrane</keyword>
<evidence type="ECO:0000256" key="3">
    <source>
        <dbReference type="ARBA" id="ARBA00022692"/>
    </source>
</evidence>
<feature type="transmembrane region" description="Helical" evidence="9">
    <location>
        <begin position="48"/>
        <end position="70"/>
    </location>
</feature>
<dbReference type="PRINTS" id="PR00075">
    <property type="entry name" value="FACDDSATRASE"/>
</dbReference>
<dbReference type="PANTHER" id="PTHR11351">
    <property type="entry name" value="ACYL-COA DESATURASE"/>
    <property type="match status" value="1"/>
</dbReference>
<evidence type="ECO:0000256" key="4">
    <source>
        <dbReference type="ARBA" id="ARBA00022832"/>
    </source>
</evidence>
<evidence type="ECO:0000313" key="11">
    <source>
        <dbReference type="Proteomes" id="UP001222087"/>
    </source>
</evidence>
<evidence type="ECO:0000256" key="8">
    <source>
        <dbReference type="ARBA" id="ARBA00023136"/>
    </source>
</evidence>
<evidence type="ECO:0000256" key="1">
    <source>
        <dbReference type="ARBA" id="ARBA00004141"/>
    </source>
</evidence>
<dbReference type="Proteomes" id="UP001222087">
    <property type="component" value="Chromosome"/>
</dbReference>
<keyword evidence="5 9" id="KW-1133">Transmembrane helix</keyword>
<dbReference type="RefSeq" id="WP_275089733.1">
    <property type="nucleotide sequence ID" value="NZ_CP119078.1"/>
</dbReference>
<feature type="transmembrane region" description="Helical" evidence="9">
    <location>
        <begin position="12"/>
        <end position="36"/>
    </location>
</feature>
<dbReference type="CDD" id="cd03505">
    <property type="entry name" value="Delta9-FADS-like"/>
    <property type="match status" value="1"/>
</dbReference>
<keyword evidence="4" id="KW-0276">Fatty acid metabolism</keyword>
<feature type="transmembrane region" description="Helical" evidence="9">
    <location>
        <begin position="169"/>
        <end position="192"/>
    </location>
</feature>
<comment type="similarity">
    <text evidence="2">Belongs to the fatty acid desaturase type 2 family.</text>
</comment>
<keyword evidence="11" id="KW-1185">Reference proteome</keyword>
<evidence type="ECO:0000256" key="7">
    <source>
        <dbReference type="ARBA" id="ARBA00023098"/>
    </source>
</evidence>
<evidence type="ECO:0000256" key="2">
    <source>
        <dbReference type="ARBA" id="ARBA00008749"/>
    </source>
</evidence>
<gene>
    <name evidence="10" type="ORF">PXX05_03805</name>
</gene>
<evidence type="ECO:0000313" key="10">
    <source>
        <dbReference type="EMBL" id="WED43919.1"/>
    </source>
</evidence>
<evidence type="ECO:0000256" key="9">
    <source>
        <dbReference type="SAM" id="Phobius"/>
    </source>
</evidence>
<comment type="subcellular location">
    <subcellularLocation>
        <location evidence="1">Membrane</location>
        <topology evidence="1">Multi-pass membrane protein</topology>
    </subcellularLocation>
</comment>
<name>A0ABY8AU03_9GAMM</name>
<dbReference type="InterPro" id="IPR015876">
    <property type="entry name" value="Acyl-CoA_DS"/>
</dbReference>
<accession>A0ABY8AU03</accession>
<dbReference type="EMBL" id="CP119078">
    <property type="protein sequence ID" value="WED43919.1"/>
    <property type="molecule type" value="Genomic_DNA"/>
</dbReference>
<organism evidence="10 11">
    <name type="scientific">Legionella cardiaca</name>
    <dbReference type="NCBI Taxonomy" id="1071983"/>
    <lineage>
        <taxon>Bacteria</taxon>
        <taxon>Pseudomonadati</taxon>
        <taxon>Pseudomonadota</taxon>
        <taxon>Gammaproteobacteria</taxon>
        <taxon>Legionellales</taxon>
        <taxon>Legionellaceae</taxon>
        <taxon>Legionella</taxon>
    </lineage>
</organism>
<keyword evidence="3 9" id="KW-0812">Transmembrane</keyword>
<sequence>MNRFSFDKTKLLHSRQAIISLSVVSIYWIYCFFWAPPTLLTGISSFGWLGKIVFFLVSCHLTMIAISIYLHRSQTHRAVEFHPLLRHFFRFWLWLTTAIVRSEWVAIHRAHHQAPDQGADPHSPLNYGLPNMFLRGAEIYNRAKDPEIISKYGYINDNDFLETLFKTKIGPFCFLLLEITLFGLWGIVMWNLQMLFQIIAQTSLINGLGHYCGYRNFQTDDNSHNLIRWGILISGEELHNNHHHDPASAKFSYNRNELDIGWLYIKLLQKLKLAHLRKEETH</sequence>
<keyword evidence="7" id="KW-0443">Lipid metabolism</keyword>
<evidence type="ECO:0000256" key="5">
    <source>
        <dbReference type="ARBA" id="ARBA00022989"/>
    </source>
</evidence>
<proteinExistence type="inferred from homology"/>
<protein>
    <submittedName>
        <fullName evidence="10">Fatty acid desaturase</fullName>
    </submittedName>
</protein>
<evidence type="ECO:0000256" key="6">
    <source>
        <dbReference type="ARBA" id="ARBA00023002"/>
    </source>
</evidence>
<reference evidence="10 11" key="1">
    <citation type="submission" date="2023-02" db="EMBL/GenBank/DDBJ databases">
        <title>Genome Sequence of L. cardiaca H63T.</title>
        <authorList>
            <person name="Lopez A.E."/>
            <person name="Cianciotto N.P."/>
        </authorList>
    </citation>
    <scope>NUCLEOTIDE SEQUENCE [LARGE SCALE GENOMIC DNA]</scope>
    <source>
        <strain evidence="10 11">H63</strain>
    </source>
</reference>
<dbReference type="PANTHER" id="PTHR11351:SF33">
    <property type="entry name" value="DELTA-9 FATTY ACID DESATURASE, DESA"/>
    <property type="match status" value="1"/>
</dbReference>
<keyword evidence="6" id="KW-0560">Oxidoreductase</keyword>